<gene>
    <name evidence="5" type="ORF">VB738_04035</name>
</gene>
<dbReference type="InterPro" id="IPR021731">
    <property type="entry name" value="AMIN_dom"/>
</dbReference>
<name>A0ABU5RRR3_9CYAN</name>
<evidence type="ECO:0000313" key="6">
    <source>
        <dbReference type="Proteomes" id="UP001304461"/>
    </source>
</evidence>
<evidence type="ECO:0000259" key="4">
    <source>
        <dbReference type="SMART" id="SM00646"/>
    </source>
</evidence>
<evidence type="ECO:0000256" key="1">
    <source>
        <dbReference type="ARBA" id="ARBA00022801"/>
    </source>
</evidence>
<keyword evidence="6" id="KW-1185">Reference proteome</keyword>
<dbReference type="Pfam" id="PF11741">
    <property type="entry name" value="AMIN"/>
    <property type="match status" value="1"/>
</dbReference>
<keyword evidence="1" id="KW-0378">Hydrolase</keyword>
<evidence type="ECO:0000256" key="2">
    <source>
        <dbReference type="SAM" id="MobiDB-lite"/>
    </source>
</evidence>
<evidence type="ECO:0000313" key="5">
    <source>
        <dbReference type="EMBL" id="MEA5390427.1"/>
    </source>
</evidence>
<dbReference type="InterPro" id="IPR002508">
    <property type="entry name" value="MurNAc-LAA_cat"/>
</dbReference>
<feature type="region of interest" description="Disordered" evidence="2">
    <location>
        <begin position="140"/>
        <end position="176"/>
    </location>
</feature>
<organism evidence="5 6">
    <name type="scientific">Cyanobium gracile UHCC 0139</name>
    <dbReference type="NCBI Taxonomy" id="3110308"/>
    <lineage>
        <taxon>Bacteria</taxon>
        <taxon>Bacillati</taxon>
        <taxon>Cyanobacteriota</taxon>
        <taxon>Cyanophyceae</taxon>
        <taxon>Synechococcales</taxon>
        <taxon>Prochlorococcaceae</taxon>
        <taxon>Cyanobium</taxon>
    </lineage>
</organism>
<dbReference type="Gene3D" id="3.40.630.40">
    <property type="entry name" value="Zn-dependent exopeptidases"/>
    <property type="match status" value="1"/>
</dbReference>
<dbReference type="InterPro" id="IPR050695">
    <property type="entry name" value="N-acetylmuramoyl_amidase_3"/>
</dbReference>
<comment type="caution">
    <text evidence="5">The sequence shown here is derived from an EMBL/GenBank/DDBJ whole genome shotgun (WGS) entry which is preliminary data.</text>
</comment>
<dbReference type="SUPFAM" id="SSF53187">
    <property type="entry name" value="Zn-dependent exopeptidases"/>
    <property type="match status" value="1"/>
</dbReference>
<evidence type="ECO:0000256" key="3">
    <source>
        <dbReference type="SAM" id="SignalP"/>
    </source>
</evidence>
<dbReference type="PANTHER" id="PTHR30404:SF0">
    <property type="entry name" value="N-ACETYLMURAMOYL-L-ALANINE AMIDASE AMIC"/>
    <property type="match status" value="1"/>
</dbReference>
<feature type="domain" description="MurNAc-LAA" evidence="4">
    <location>
        <begin position="247"/>
        <end position="359"/>
    </location>
</feature>
<dbReference type="Pfam" id="PF01520">
    <property type="entry name" value="Amidase_3"/>
    <property type="match status" value="1"/>
</dbReference>
<feature type="signal peptide" evidence="3">
    <location>
        <begin position="1"/>
        <end position="25"/>
    </location>
</feature>
<dbReference type="EMBL" id="JAYGHX010000002">
    <property type="protein sequence ID" value="MEA5390427.1"/>
    <property type="molecule type" value="Genomic_DNA"/>
</dbReference>
<proteinExistence type="predicted"/>
<dbReference type="Proteomes" id="UP001304461">
    <property type="component" value="Unassembled WGS sequence"/>
</dbReference>
<feature type="chain" id="PRO_5046590738" evidence="3">
    <location>
        <begin position="26"/>
        <end position="366"/>
    </location>
</feature>
<dbReference type="PANTHER" id="PTHR30404">
    <property type="entry name" value="N-ACETYLMURAMOYL-L-ALANINE AMIDASE"/>
    <property type="match status" value="1"/>
</dbReference>
<dbReference type="Gene3D" id="2.60.40.3500">
    <property type="match status" value="1"/>
</dbReference>
<protein>
    <submittedName>
        <fullName evidence="5">N-acetylmuramoyl-L-alanine amidase</fullName>
    </submittedName>
</protein>
<accession>A0ABU5RRR3</accession>
<keyword evidence="3" id="KW-0732">Signal</keyword>
<reference evidence="5 6" key="1">
    <citation type="submission" date="2023-12" db="EMBL/GenBank/DDBJ databases">
        <title>Baltic Sea Cyanobacteria.</title>
        <authorList>
            <person name="Delbaje E."/>
            <person name="Fewer D.P."/>
            <person name="Shishido T.K."/>
        </authorList>
    </citation>
    <scope>NUCLEOTIDE SEQUENCE [LARGE SCALE GENOMIC DNA]</scope>
    <source>
        <strain evidence="5 6">UHCC 0139</strain>
    </source>
</reference>
<dbReference type="SMART" id="SM00646">
    <property type="entry name" value="Ami_3"/>
    <property type="match status" value="1"/>
</dbReference>
<dbReference type="RefSeq" id="WP_323304530.1">
    <property type="nucleotide sequence ID" value="NZ_JAYGHX010000002.1"/>
</dbReference>
<sequence>MGVRAARFAWLLTLPLVLGTLPARAASALSAWRLSREGVLELRTSPGVRLQAFYEEGSGVTGPRVWVDLPGAPQRSRSVPVGGLVREVRIGRPDPGTTRLVLEFRPGTRLDPRQLRLVGTARDRWRLSLTGLPLSGFTRNVGEGDMDAPTSSWSASRPSGFGSSGRATSGRPISADGLPVVPRGRFRVVIDPGHGGPDPGAVGIGGLRETDVVLDVSLQVAQLLQARGVQVLMTRTSEVDVDLPPRVSLANSSNANAFVSIHANALSMARPDVNGVETFYFQSGSSQRLAQAIQSRIMAVSPGTPDRGARPGRFFVIRRTVMPAALAEMGFVTGRIDAPRLADPNFRRRLAVAISAGILDFLQGAS</sequence>
<dbReference type="CDD" id="cd02696">
    <property type="entry name" value="MurNAc-LAA"/>
    <property type="match status" value="1"/>
</dbReference>